<dbReference type="EMBL" id="JAGGKV010000017">
    <property type="protein sequence ID" value="MBP1965921.1"/>
    <property type="molecule type" value="Genomic_DNA"/>
</dbReference>
<evidence type="ECO:0000256" key="1">
    <source>
        <dbReference type="SAM" id="Phobius"/>
    </source>
</evidence>
<dbReference type="Proteomes" id="UP001519344">
    <property type="component" value="Unassembled WGS sequence"/>
</dbReference>
<keyword evidence="1" id="KW-0812">Transmembrane</keyword>
<feature type="transmembrane region" description="Helical" evidence="1">
    <location>
        <begin position="55"/>
        <end position="74"/>
    </location>
</feature>
<feature type="transmembrane region" description="Helical" evidence="1">
    <location>
        <begin position="26"/>
        <end position="43"/>
    </location>
</feature>
<feature type="transmembrane region" description="Helical" evidence="1">
    <location>
        <begin position="259"/>
        <end position="275"/>
    </location>
</feature>
<feature type="transmembrane region" description="Helical" evidence="1">
    <location>
        <begin position="364"/>
        <end position="391"/>
    </location>
</feature>
<comment type="caution">
    <text evidence="2">The sequence shown here is derived from an EMBL/GenBank/DDBJ whole genome shotgun (WGS) entry which is preliminary data.</text>
</comment>
<gene>
    <name evidence="2" type="ORF">J2Z65_005166</name>
</gene>
<evidence type="ECO:0000313" key="2">
    <source>
        <dbReference type="EMBL" id="MBP1965921.1"/>
    </source>
</evidence>
<keyword evidence="1" id="KW-1133">Transmembrane helix</keyword>
<keyword evidence="1" id="KW-0472">Membrane</keyword>
<organism evidence="2 3">
    <name type="scientific">Paenibacillus aceris</name>
    <dbReference type="NCBI Taxonomy" id="869555"/>
    <lineage>
        <taxon>Bacteria</taxon>
        <taxon>Bacillati</taxon>
        <taxon>Bacillota</taxon>
        <taxon>Bacilli</taxon>
        <taxon>Bacillales</taxon>
        <taxon>Paenibacillaceae</taxon>
        <taxon>Paenibacillus</taxon>
    </lineage>
</organism>
<feature type="transmembrane region" description="Helical" evidence="1">
    <location>
        <begin position="281"/>
        <end position="303"/>
    </location>
</feature>
<feature type="transmembrane region" description="Helical" evidence="1">
    <location>
        <begin position="197"/>
        <end position="220"/>
    </location>
</feature>
<feature type="transmembrane region" description="Helical" evidence="1">
    <location>
        <begin position="444"/>
        <end position="463"/>
    </location>
</feature>
<name>A0ABS4I5W2_9BACL</name>
<keyword evidence="3" id="KW-1185">Reference proteome</keyword>
<feature type="transmembrane region" description="Helical" evidence="1">
    <location>
        <begin position="119"/>
        <end position="143"/>
    </location>
</feature>
<proteinExistence type="predicted"/>
<accession>A0ABS4I5W2</accession>
<feature type="transmembrane region" description="Helical" evidence="1">
    <location>
        <begin position="403"/>
        <end position="424"/>
    </location>
</feature>
<reference evidence="2 3" key="1">
    <citation type="submission" date="2021-03" db="EMBL/GenBank/DDBJ databases">
        <title>Genomic Encyclopedia of Type Strains, Phase IV (KMG-IV): sequencing the most valuable type-strain genomes for metagenomic binning, comparative biology and taxonomic classification.</title>
        <authorList>
            <person name="Goeker M."/>
        </authorList>
    </citation>
    <scope>NUCLEOTIDE SEQUENCE [LARGE SCALE GENOMIC DNA]</scope>
    <source>
        <strain evidence="2 3">DSM 24950</strain>
    </source>
</reference>
<dbReference type="RefSeq" id="WP_167055752.1">
    <property type="nucleotide sequence ID" value="NZ_JAAOZR010000011.1"/>
</dbReference>
<protein>
    <submittedName>
        <fullName evidence="2">Uncharacterized protein</fullName>
    </submittedName>
</protein>
<feature type="transmembrane region" description="Helical" evidence="1">
    <location>
        <begin position="80"/>
        <end position="98"/>
    </location>
</feature>
<sequence>MKHALFIAAIAAYLVSEIYPSEWLTWVQSVLSLVIIAVAFRSIKPFVRLLGTSFLITGALLLAANGASLTVYVLGFGSMLNILSLFVLIPMIALPIELGQYAVRVQAILYSKVKHSGMLYCITSLLSYILSSFMNLATLPMMYHSIHPSLQYYPIKQKDRFISRAITHGYSMPILWTPVAPIVGIIVEMTGVSWSSILPIVIPFSLFGLALDWLMGTWVANRRLKKISLNALEEISAARENAVGQQANGSAEGKGSHPGQILIAIVVLNVLVFILERFTHMGFLLLVSIIVIPFAYIWSLMLGKGKAFIAKSRILLPSHVLKMKDQFFVFLSAGFMISAIKTTGSNHAINEGIMAIQHVIGSDLFLLMIPLIPLALAFIGLHPAVGLALAAESLNPQALGISAQLMAIAMLTGAATAFLMGPYNATAGMMSNLIGKSSYKVSNWNAPFTIAYLFMAMLLLIVLKKVG</sequence>
<feature type="transmembrane region" description="Helical" evidence="1">
    <location>
        <begin position="327"/>
        <end position="344"/>
    </location>
</feature>
<evidence type="ECO:0000313" key="3">
    <source>
        <dbReference type="Proteomes" id="UP001519344"/>
    </source>
</evidence>